<evidence type="ECO:0000256" key="1">
    <source>
        <dbReference type="SAM" id="MobiDB-lite"/>
    </source>
</evidence>
<feature type="compositionally biased region" description="Pro residues" evidence="1">
    <location>
        <begin position="19"/>
        <end position="28"/>
    </location>
</feature>
<evidence type="ECO:0000313" key="3">
    <source>
        <dbReference type="Proteomes" id="UP000279259"/>
    </source>
</evidence>
<accession>A0A427XRX8</accession>
<protein>
    <submittedName>
        <fullName evidence="2">Uncharacterized protein</fullName>
    </submittedName>
</protein>
<comment type="caution">
    <text evidence="2">The sequence shown here is derived from an EMBL/GenBank/DDBJ whole genome shotgun (WGS) entry which is preliminary data.</text>
</comment>
<proteinExistence type="predicted"/>
<dbReference type="EMBL" id="RSCD01000029">
    <property type="protein sequence ID" value="RSH81594.1"/>
    <property type="molecule type" value="Genomic_DNA"/>
</dbReference>
<organism evidence="2 3">
    <name type="scientific">Saitozyma podzolica</name>
    <dbReference type="NCBI Taxonomy" id="1890683"/>
    <lineage>
        <taxon>Eukaryota</taxon>
        <taxon>Fungi</taxon>
        <taxon>Dikarya</taxon>
        <taxon>Basidiomycota</taxon>
        <taxon>Agaricomycotina</taxon>
        <taxon>Tremellomycetes</taxon>
        <taxon>Tremellales</taxon>
        <taxon>Trimorphomycetaceae</taxon>
        <taxon>Saitozyma</taxon>
    </lineage>
</organism>
<dbReference type="AlphaFoldDB" id="A0A427XRX8"/>
<dbReference type="Proteomes" id="UP000279259">
    <property type="component" value="Unassembled WGS sequence"/>
</dbReference>
<evidence type="ECO:0000313" key="2">
    <source>
        <dbReference type="EMBL" id="RSH81594.1"/>
    </source>
</evidence>
<feature type="region of interest" description="Disordered" evidence="1">
    <location>
        <begin position="1"/>
        <end position="50"/>
    </location>
</feature>
<reference evidence="2 3" key="1">
    <citation type="submission" date="2018-11" db="EMBL/GenBank/DDBJ databases">
        <title>Genome sequence of Saitozyma podzolica DSM 27192.</title>
        <authorList>
            <person name="Aliyu H."/>
            <person name="Gorte O."/>
            <person name="Ochsenreither K."/>
        </authorList>
    </citation>
    <scope>NUCLEOTIDE SEQUENCE [LARGE SCALE GENOMIC DNA]</scope>
    <source>
        <strain evidence="2 3">DSM 27192</strain>
    </source>
</reference>
<name>A0A427XRX8_9TREE</name>
<sequence length="81" mass="8512">MDAPPLTLDHPPHALHPLPDLPTPPRFRCPPLSTTALPSPAPPEGFTLSPTHNYPAPFGAMSLGSTLGVGVKLFNRLQGAL</sequence>
<keyword evidence="3" id="KW-1185">Reference proteome</keyword>
<gene>
    <name evidence="2" type="ORF">EHS25_006216</name>
</gene>